<organism evidence="12 13">
    <name type="scientific">Eimeria acervulina</name>
    <name type="common">Coccidian parasite</name>
    <dbReference type="NCBI Taxonomy" id="5801"/>
    <lineage>
        <taxon>Eukaryota</taxon>
        <taxon>Sar</taxon>
        <taxon>Alveolata</taxon>
        <taxon>Apicomplexa</taxon>
        <taxon>Conoidasida</taxon>
        <taxon>Coccidia</taxon>
        <taxon>Eucoccidiorida</taxon>
        <taxon>Eimeriorina</taxon>
        <taxon>Eimeriidae</taxon>
        <taxon>Eimeria</taxon>
    </lineage>
</organism>
<dbReference type="Gene3D" id="3.40.50.150">
    <property type="entry name" value="Vaccinia Virus protein VP39"/>
    <property type="match status" value="1"/>
</dbReference>
<comment type="catalytic activity">
    <reaction evidence="8">
        <text>adenosine(58) in tRNA + S-adenosyl-L-methionine = N(1)-methyladenosine(58) in tRNA + S-adenosyl-L-homocysteine + H(+)</text>
        <dbReference type="Rhea" id="RHEA:43152"/>
        <dbReference type="Rhea" id="RHEA-COMP:10365"/>
        <dbReference type="Rhea" id="RHEA-COMP:10366"/>
        <dbReference type="ChEBI" id="CHEBI:15378"/>
        <dbReference type="ChEBI" id="CHEBI:57856"/>
        <dbReference type="ChEBI" id="CHEBI:59789"/>
        <dbReference type="ChEBI" id="CHEBI:74411"/>
        <dbReference type="ChEBI" id="CHEBI:74491"/>
        <dbReference type="EC" id="2.1.1.220"/>
    </reaction>
</comment>
<dbReference type="PANTHER" id="PTHR12133">
    <property type="entry name" value="TRNA (ADENINE(58)-N(1))-METHYLTRANSFERASE"/>
    <property type="match status" value="1"/>
</dbReference>
<dbReference type="RefSeq" id="XP_013250261.1">
    <property type="nucleotide sequence ID" value="XM_013394807.1"/>
</dbReference>
<sequence>MAQTDALAGVALPVGVPVAAEEYVFQPEAQDRQTVEFPKEGELVILYGSREMILPCLLKKSGVCRTRLGNFDHADIMKTRVGHKVYERRQGKWLVVLRPTPDLHTLALRHRTQIIYHADISLILSLLDVRPGKTIVEAGTGSGSLSYSLAMALRPEGRLFTFEFHAQRWQEAREEFKLLGIVKEVHAIQRDVCADGFCSQQAPAATAESSGTTEKAAKKEHEGDLPLPHTADGVFLDLPSPWLALKHADEVLKGGGRLVTFSPCVEQLHKTFAAAQELGFQDFQVFEILAKPWGACISRPPLDHKKTEKARRKRDAPSQPQPDGEEDGDAQEKQDGQQHPSTSFPALLSHFLQRPFSQSTSWCSAAADSRGAVATGSSVVSSETDLEEPSRISSYHYQLPMKGHTGYVAYCVKPSEDECLQPLP</sequence>
<dbReference type="OrthoDB" id="1925287at2759"/>
<dbReference type="EMBL" id="HG671062">
    <property type="protein sequence ID" value="CDI79673.1"/>
    <property type="molecule type" value="Genomic_DNA"/>
</dbReference>
<dbReference type="GO" id="GO:0160107">
    <property type="term" value="F:tRNA (adenine(58)-N1)-methyltransferase activity"/>
    <property type="evidence" value="ECO:0007669"/>
    <property type="project" value="UniProtKB-EC"/>
</dbReference>
<dbReference type="SUPFAM" id="SSF53335">
    <property type="entry name" value="S-adenosyl-L-methionine-dependent methyltransferases"/>
    <property type="match status" value="1"/>
</dbReference>
<dbReference type="GO" id="GO:0005634">
    <property type="term" value="C:nucleus"/>
    <property type="evidence" value="ECO:0007669"/>
    <property type="project" value="UniProtKB-SubCell"/>
</dbReference>
<dbReference type="EC" id="2.1.1.220" evidence="2 8"/>
<feature type="domain" description="tRNA (adenine(58)-N(1))-methyltransferase catalytic subunit TRM61 C-terminal" evidence="11">
    <location>
        <begin position="227"/>
        <end position="411"/>
    </location>
</feature>
<name>U6GK63_EIMAC</name>
<feature type="binding site" evidence="9">
    <location>
        <position position="191"/>
    </location>
    <ligand>
        <name>S-adenosyl-L-methionine</name>
        <dbReference type="ChEBI" id="CHEBI:59789"/>
    </ligand>
</feature>
<evidence type="ECO:0000256" key="1">
    <source>
        <dbReference type="ARBA" id="ARBA00004123"/>
    </source>
</evidence>
<dbReference type="PIRSF" id="PIRSF017269">
    <property type="entry name" value="GCD14"/>
    <property type="match status" value="1"/>
</dbReference>
<feature type="compositionally biased region" description="Basic and acidic residues" evidence="10">
    <location>
        <begin position="215"/>
        <end position="224"/>
    </location>
</feature>
<dbReference type="InterPro" id="IPR049470">
    <property type="entry name" value="TRM61_C"/>
</dbReference>
<dbReference type="GeneID" id="25269239"/>
<accession>U6GK63</accession>
<reference evidence="12" key="2">
    <citation type="submission" date="2013-10" db="EMBL/GenBank/DDBJ databases">
        <authorList>
            <person name="Aslett M."/>
        </authorList>
    </citation>
    <scope>NUCLEOTIDE SEQUENCE</scope>
    <source>
        <strain evidence="12">Houghton</strain>
    </source>
</reference>
<evidence type="ECO:0000259" key="11">
    <source>
        <dbReference type="Pfam" id="PF08704"/>
    </source>
</evidence>
<keyword evidence="3 8" id="KW-0489">Methyltransferase</keyword>
<feature type="binding site" evidence="9">
    <location>
        <position position="163"/>
    </location>
    <ligand>
        <name>S-adenosyl-L-methionine</name>
        <dbReference type="ChEBI" id="CHEBI:59789"/>
    </ligand>
</feature>
<comment type="subcellular location">
    <subcellularLocation>
        <location evidence="1">Nucleus</location>
    </subcellularLocation>
</comment>
<evidence type="ECO:0000313" key="12">
    <source>
        <dbReference type="EMBL" id="CDI79673.1"/>
    </source>
</evidence>
<evidence type="ECO:0000256" key="2">
    <source>
        <dbReference type="ARBA" id="ARBA00012796"/>
    </source>
</evidence>
<dbReference type="PANTHER" id="PTHR12133:SF2">
    <property type="entry name" value="TRNA (ADENINE(58)-N(1))-METHYLTRANSFERASE CATALYTIC SUBUNIT TRMT61A"/>
    <property type="match status" value="1"/>
</dbReference>
<dbReference type="InterPro" id="IPR014816">
    <property type="entry name" value="tRNA_MeTrfase_Gcd14"/>
</dbReference>
<keyword evidence="5 8" id="KW-0949">S-adenosyl-L-methionine</keyword>
<keyword evidence="13" id="KW-1185">Reference proteome</keyword>
<evidence type="ECO:0000256" key="3">
    <source>
        <dbReference type="ARBA" id="ARBA00022603"/>
    </source>
</evidence>
<keyword evidence="7" id="KW-0539">Nucleus</keyword>
<feature type="region of interest" description="Disordered" evidence="10">
    <location>
        <begin position="299"/>
        <end position="343"/>
    </location>
</feature>
<dbReference type="Proteomes" id="UP000018050">
    <property type="component" value="Unassembled WGS sequence"/>
</dbReference>
<keyword evidence="4 8" id="KW-0808">Transferase</keyword>
<dbReference type="VEuPathDB" id="ToxoDB:EAH_00011690"/>
<evidence type="ECO:0000256" key="7">
    <source>
        <dbReference type="ARBA" id="ARBA00023242"/>
    </source>
</evidence>
<dbReference type="PROSITE" id="PS51620">
    <property type="entry name" value="SAM_TRM61"/>
    <property type="match status" value="1"/>
</dbReference>
<proteinExistence type="inferred from homology"/>
<dbReference type="GO" id="GO:0031515">
    <property type="term" value="C:tRNA (m1A) methyltransferase complex"/>
    <property type="evidence" value="ECO:0007669"/>
    <property type="project" value="UniProtKB-UniRule"/>
</dbReference>
<evidence type="ECO:0000256" key="4">
    <source>
        <dbReference type="ARBA" id="ARBA00022679"/>
    </source>
</evidence>
<feature type="domain" description="tRNA (adenine(58)-N(1))-methyltransferase catalytic subunit TRM61 C-terminal" evidence="11">
    <location>
        <begin position="92"/>
        <end position="199"/>
    </location>
</feature>
<dbReference type="InterPro" id="IPR029063">
    <property type="entry name" value="SAM-dependent_MTases_sf"/>
</dbReference>
<keyword evidence="6 8" id="KW-0819">tRNA processing</keyword>
<feature type="region of interest" description="Disordered" evidence="10">
    <location>
        <begin position="204"/>
        <end position="228"/>
    </location>
</feature>
<evidence type="ECO:0000313" key="13">
    <source>
        <dbReference type="Proteomes" id="UP000018050"/>
    </source>
</evidence>
<feature type="binding site" evidence="9">
    <location>
        <begin position="142"/>
        <end position="145"/>
    </location>
    <ligand>
        <name>S-adenosyl-L-methionine</name>
        <dbReference type="ChEBI" id="CHEBI:59789"/>
    </ligand>
</feature>
<feature type="compositionally biased region" description="Polar residues" evidence="10">
    <location>
        <begin position="204"/>
        <end position="213"/>
    </location>
</feature>
<dbReference type="GO" id="GO:0030488">
    <property type="term" value="P:tRNA methylation"/>
    <property type="evidence" value="ECO:0007669"/>
    <property type="project" value="InterPro"/>
</dbReference>
<dbReference type="Pfam" id="PF08704">
    <property type="entry name" value="GCD14"/>
    <property type="match status" value="2"/>
</dbReference>
<evidence type="ECO:0000256" key="6">
    <source>
        <dbReference type="ARBA" id="ARBA00022694"/>
    </source>
</evidence>
<protein>
    <recommendedName>
        <fullName evidence="2 8">tRNA (adenine(58)-N(1))-methyltransferase</fullName>
        <ecNumber evidence="2 8">2.1.1.220</ecNumber>
    </recommendedName>
</protein>
<comment type="similarity">
    <text evidence="8">Belongs to the class I-like SAM-binding methyltransferase superfamily. TRM61 family.</text>
</comment>
<evidence type="ECO:0000256" key="8">
    <source>
        <dbReference type="PIRNR" id="PIRNR017269"/>
    </source>
</evidence>
<evidence type="ECO:0000256" key="5">
    <source>
        <dbReference type="ARBA" id="ARBA00022691"/>
    </source>
</evidence>
<gene>
    <name evidence="12" type="ORF">EAH_00011690</name>
</gene>
<dbReference type="OMA" id="GACISRP"/>
<feature type="binding site" evidence="9">
    <location>
        <position position="237"/>
    </location>
    <ligand>
        <name>S-adenosyl-L-methionine</name>
        <dbReference type="ChEBI" id="CHEBI:59789"/>
    </ligand>
</feature>
<evidence type="ECO:0000256" key="9">
    <source>
        <dbReference type="PIRSR" id="PIRSR017269-1"/>
    </source>
</evidence>
<dbReference type="AlphaFoldDB" id="U6GK63"/>
<reference evidence="12" key="1">
    <citation type="submission" date="2013-10" db="EMBL/GenBank/DDBJ databases">
        <title>Genomic analysis of the causative agents of coccidiosis in chickens.</title>
        <authorList>
            <person name="Reid A.J."/>
            <person name="Blake D."/>
            <person name="Billington K."/>
            <person name="Browne H."/>
            <person name="Dunn M."/>
            <person name="Hung S."/>
            <person name="Kawahara F."/>
            <person name="Miranda-Saavedra D."/>
            <person name="Mourier T."/>
            <person name="Nagra H."/>
            <person name="Otto T.D."/>
            <person name="Rawlings N."/>
            <person name="Sanchez A."/>
            <person name="Sanders M."/>
            <person name="Subramaniam C."/>
            <person name="Tay Y."/>
            <person name="Dear P."/>
            <person name="Doerig C."/>
            <person name="Gruber A."/>
            <person name="Parkinson J."/>
            <person name="Shirley M."/>
            <person name="Wan K.L."/>
            <person name="Berriman M."/>
            <person name="Tomley F."/>
            <person name="Pain A."/>
        </authorList>
    </citation>
    <scope>NUCLEOTIDE SEQUENCE</scope>
    <source>
        <strain evidence="12">Houghton</strain>
    </source>
</reference>
<dbReference type="Gene3D" id="3.10.330.20">
    <property type="match status" value="1"/>
</dbReference>
<evidence type="ECO:0000256" key="10">
    <source>
        <dbReference type="SAM" id="MobiDB-lite"/>
    </source>
</evidence>